<dbReference type="CDD" id="cd19984">
    <property type="entry name" value="PBP1_ABC_ligand_binding-like"/>
    <property type="match status" value="1"/>
</dbReference>
<keyword evidence="3" id="KW-0029">Amino-acid transport</keyword>
<dbReference type="InterPro" id="IPR000709">
    <property type="entry name" value="Leu_Ile_Val-bd"/>
</dbReference>
<comment type="caution">
    <text evidence="6">The sequence shown here is derived from an EMBL/GenBank/DDBJ whole genome shotgun (WGS) entry which is preliminary data.</text>
</comment>
<feature type="transmembrane region" description="Helical" evidence="4">
    <location>
        <begin position="6"/>
        <end position="23"/>
    </location>
</feature>
<dbReference type="InterPro" id="IPR028082">
    <property type="entry name" value="Peripla_BP_I"/>
</dbReference>
<proteinExistence type="predicted"/>
<keyword evidence="2" id="KW-0732">Signal</keyword>
<accession>X0UMI2</accession>
<dbReference type="Gene3D" id="3.40.50.2300">
    <property type="match status" value="2"/>
</dbReference>
<dbReference type="GO" id="GO:0006865">
    <property type="term" value="P:amino acid transport"/>
    <property type="evidence" value="ECO:0007669"/>
    <property type="project" value="UniProtKB-KW"/>
</dbReference>
<dbReference type="EMBL" id="BARS01026384">
    <property type="protein sequence ID" value="GAG00492.1"/>
    <property type="molecule type" value="Genomic_DNA"/>
</dbReference>
<keyword evidence="4" id="KW-1133">Transmembrane helix</keyword>
<dbReference type="PANTHER" id="PTHR30483:SF6">
    <property type="entry name" value="PERIPLASMIC BINDING PROTEIN OF ABC TRANSPORTER FOR NATURAL AMINO ACIDS"/>
    <property type="match status" value="1"/>
</dbReference>
<keyword evidence="4" id="KW-0812">Transmembrane</keyword>
<feature type="non-terminal residue" evidence="6">
    <location>
        <position position="252"/>
    </location>
</feature>
<dbReference type="AlphaFoldDB" id="X0UMI2"/>
<evidence type="ECO:0000313" key="6">
    <source>
        <dbReference type="EMBL" id="GAG00492.1"/>
    </source>
</evidence>
<dbReference type="InterPro" id="IPR051010">
    <property type="entry name" value="BCAA_transport"/>
</dbReference>
<evidence type="ECO:0000256" key="3">
    <source>
        <dbReference type="ARBA" id="ARBA00022970"/>
    </source>
</evidence>
<sequence length="252" mass="27698">MKKNWIIISIIVVLTLVIMIFVTQTKKDLGEIKIGAIMPLTGELATYGEPVKNGMELAVEEINAKGGINGTLLRIIFEDDLGDPKTAVSAFNKLIDSEKVPIILGPLTSGASMATAPVAERRKVVQLSTIAGTIKLKYAGDYIFRVFASDELQAKAIVDKAIDIFGSKKAAILYINNAYGQGIKEITENRYIERGGQLVAIESFNESDKDFRTQLIKIKNVKPDLIFCLSYWKEGALILVQAKELGIDTKFL</sequence>
<keyword evidence="1" id="KW-0813">Transport</keyword>
<dbReference type="SUPFAM" id="SSF53822">
    <property type="entry name" value="Periplasmic binding protein-like I"/>
    <property type="match status" value="1"/>
</dbReference>
<feature type="domain" description="Leucine-binding protein" evidence="5">
    <location>
        <begin position="31"/>
        <end position="250"/>
    </location>
</feature>
<protein>
    <recommendedName>
        <fullName evidence="5">Leucine-binding protein domain-containing protein</fullName>
    </recommendedName>
</protein>
<dbReference type="InterPro" id="IPR028081">
    <property type="entry name" value="Leu-bd"/>
</dbReference>
<dbReference type="PRINTS" id="PR00337">
    <property type="entry name" value="LEUILEVALBP"/>
</dbReference>
<dbReference type="PANTHER" id="PTHR30483">
    <property type="entry name" value="LEUCINE-SPECIFIC-BINDING PROTEIN"/>
    <property type="match status" value="1"/>
</dbReference>
<evidence type="ECO:0000259" key="5">
    <source>
        <dbReference type="Pfam" id="PF13458"/>
    </source>
</evidence>
<gene>
    <name evidence="6" type="ORF">S01H1_41586</name>
</gene>
<name>X0UMI2_9ZZZZ</name>
<dbReference type="Pfam" id="PF13458">
    <property type="entry name" value="Peripla_BP_6"/>
    <property type="match status" value="1"/>
</dbReference>
<evidence type="ECO:0000256" key="4">
    <source>
        <dbReference type="SAM" id="Phobius"/>
    </source>
</evidence>
<organism evidence="6">
    <name type="scientific">marine sediment metagenome</name>
    <dbReference type="NCBI Taxonomy" id="412755"/>
    <lineage>
        <taxon>unclassified sequences</taxon>
        <taxon>metagenomes</taxon>
        <taxon>ecological metagenomes</taxon>
    </lineage>
</organism>
<evidence type="ECO:0000256" key="1">
    <source>
        <dbReference type="ARBA" id="ARBA00022448"/>
    </source>
</evidence>
<keyword evidence="4" id="KW-0472">Membrane</keyword>
<evidence type="ECO:0000256" key="2">
    <source>
        <dbReference type="ARBA" id="ARBA00022729"/>
    </source>
</evidence>
<reference evidence="6" key="1">
    <citation type="journal article" date="2014" name="Front. Microbiol.">
        <title>High frequency of phylogenetically diverse reductive dehalogenase-homologous genes in deep subseafloor sedimentary metagenomes.</title>
        <authorList>
            <person name="Kawai M."/>
            <person name="Futagami T."/>
            <person name="Toyoda A."/>
            <person name="Takaki Y."/>
            <person name="Nishi S."/>
            <person name="Hori S."/>
            <person name="Arai W."/>
            <person name="Tsubouchi T."/>
            <person name="Morono Y."/>
            <person name="Uchiyama I."/>
            <person name="Ito T."/>
            <person name="Fujiyama A."/>
            <person name="Inagaki F."/>
            <person name="Takami H."/>
        </authorList>
    </citation>
    <scope>NUCLEOTIDE SEQUENCE</scope>
    <source>
        <strain evidence="6">Expedition CK06-06</strain>
    </source>
</reference>